<feature type="binding site" evidence="4">
    <location>
        <position position="27"/>
    </location>
    <ligand>
        <name>Fe cation</name>
        <dbReference type="ChEBI" id="CHEBI:24875"/>
        <label>1</label>
    </ligand>
</feature>
<keyword evidence="2 4" id="KW-0479">Metal-binding</keyword>
<feature type="domain" description="Hemerythrin-like" evidence="5">
    <location>
        <begin position="19"/>
        <end position="120"/>
    </location>
</feature>
<feature type="binding site" evidence="4">
    <location>
        <position position="109"/>
    </location>
    <ligand>
        <name>Fe cation</name>
        <dbReference type="ChEBI" id="CHEBI:24875"/>
        <label>2</label>
    </ligand>
</feature>
<dbReference type="PANTHER" id="PTHR37164">
    <property type="entry name" value="BACTERIOHEMERYTHRIN"/>
    <property type="match status" value="1"/>
</dbReference>
<evidence type="ECO:0000256" key="1">
    <source>
        <dbReference type="ARBA" id="ARBA00010587"/>
    </source>
</evidence>
<dbReference type="Gene3D" id="1.20.120.50">
    <property type="entry name" value="Hemerythrin-like"/>
    <property type="match status" value="1"/>
</dbReference>
<dbReference type="GO" id="GO:0005506">
    <property type="term" value="F:iron ion binding"/>
    <property type="evidence" value="ECO:0007669"/>
    <property type="project" value="InterPro"/>
</dbReference>
<feature type="binding site" evidence="4">
    <location>
        <position position="114"/>
    </location>
    <ligand>
        <name>Fe cation</name>
        <dbReference type="ChEBI" id="CHEBI:24875"/>
        <label>1</label>
    </ligand>
</feature>
<comment type="similarity">
    <text evidence="1">Belongs to the hemerythrin family.</text>
</comment>
<keyword evidence="3 4" id="KW-0408">Iron</keyword>
<feature type="binding site" evidence="4">
    <location>
        <position position="76"/>
    </location>
    <ligand>
        <name>Fe cation</name>
        <dbReference type="ChEBI" id="CHEBI:24875"/>
        <label>2</label>
    </ligand>
</feature>
<evidence type="ECO:0000256" key="4">
    <source>
        <dbReference type="PIRSR" id="PIRSR002033-1"/>
    </source>
</evidence>
<dbReference type="SUPFAM" id="SSF47188">
    <property type="entry name" value="Hemerythrin-like"/>
    <property type="match status" value="1"/>
</dbReference>
<name>A0A1S6QCN1_9ANNE</name>
<reference evidence="6" key="1">
    <citation type="submission" date="2016-10" db="EMBL/GenBank/DDBJ databases">
        <title>Discovery and evolution of novel hemerythrin genes in annelid worms.</title>
        <authorList>
            <person name="Costa-Paiva E.M."/>
            <person name="Whelan N.V."/>
            <person name="Waits D.S."/>
            <person name="Santos S."/>
            <person name="Schrago C.G."/>
            <person name="Halanych K.M."/>
        </authorList>
    </citation>
    <scope>NUCLEOTIDE SEQUENCE</scope>
</reference>
<dbReference type="InterPro" id="IPR050669">
    <property type="entry name" value="Hemerythrin"/>
</dbReference>
<dbReference type="AlphaFoldDB" id="A0A1S6QCN1"/>
<feature type="binding site" evidence="4">
    <location>
        <position position="114"/>
    </location>
    <ligand>
        <name>Fe cation</name>
        <dbReference type="ChEBI" id="CHEBI:24875"/>
        <label>2</label>
    </ligand>
</feature>
<dbReference type="InterPro" id="IPR016131">
    <property type="entry name" value="Haemerythrin_Fe_BS"/>
</dbReference>
<dbReference type="InterPro" id="IPR012827">
    <property type="entry name" value="Hemerythrin_metal-bd"/>
</dbReference>
<evidence type="ECO:0000256" key="3">
    <source>
        <dbReference type="ARBA" id="ARBA00023004"/>
    </source>
</evidence>
<feature type="binding site" evidence="4">
    <location>
        <position position="61"/>
    </location>
    <ligand>
        <name>Fe cation</name>
        <dbReference type="ChEBI" id="CHEBI:24875"/>
        <label>2</label>
    </ligand>
</feature>
<accession>A0A1S6QCN1</accession>
<dbReference type="InterPro" id="IPR035938">
    <property type="entry name" value="Hemerythrin-like_sf"/>
</dbReference>
<dbReference type="InterPro" id="IPR002063">
    <property type="entry name" value="Haemerythrin"/>
</dbReference>
<dbReference type="NCBIfam" id="TIGR00058">
    <property type="entry name" value="Hemerythrin"/>
    <property type="match status" value="1"/>
</dbReference>
<dbReference type="CDD" id="cd12107">
    <property type="entry name" value="Hemerythrin"/>
    <property type="match status" value="1"/>
</dbReference>
<dbReference type="PANTHER" id="PTHR37164:SF1">
    <property type="entry name" value="BACTERIOHEMERYTHRIN"/>
    <property type="match status" value="1"/>
</dbReference>
<dbReference type="InterPro" id="IPR012312">
    <property type="entry name" value="Hemerythrin-like"/>
</dbReference>
<dbReference type="PIRSF" id="PIRSF002033">
    <property type="entry name" value="Hemerythrin"/>
    <property type="match status" value="1"/>
</dbReference>
<organism evidence="6">
    <name type="scientific">Magelona berkeleyi</name>
    <dbReference type="NCBI Taxonomy" id="1490213"/>
    <lineage>
        <taxon>Eukaryota</taxon>
        <taxon>Metazoa</taxon>
        <taxon>Spiralia</taxon>
        <taxon>Lophotrochozoa</taxon>
        <taxon>Annelida</taxon>
        <taxon>Polychaeta</taxon>
        <taxon>Sedentaria</taxon>
        <taxon>Canalipalpata</taxon>
        <taxon>Spionida</taxon>
        <taxon>Magelonidae</taxon>
        <taxon>Magelona</taxon>
    </lineage>
</organism>
<dbReference type="PRINTS" id="PR00186">
    <property type="entry name" value="HEMERYTHRIN"/>
</dbReference>
<evidence type="ECO:0000313" key="6">
    <source>
        <dbReference type="EMBL" id="AQV13679.1"/>
    </source>
</evidence>
<evidence type="ECO:0000259" key="5">
    <source>
        <dbReference type="Pfam" id="PF01814"/>
    </source>
</evidence>
<dbReference type="EMBL" id="KY007381">
    <property type="protein sequence ID" value="AQV13679.1"/>
    <property type="molecule type" value="mRNA"/>
</dbReference>
<dbReference type="PROSITE" id="PS00550">
    <property type="entry name" value="HEMERYTHRINS"/>
    <property type="match status" value="1"/>
</dbReference>
<feature type="binding site" evidence="4">
    <location>
        <position position="61"/>
    </location>
    <ligand>
        <name>Fe cation</name>
        <dbReference type="ChEBI" id="CHEBI:24875"/>
        <label>1</label>
    </ligand>
</feature>
<evidence type="ECO:0000256" key="2">
    <source>
        <dbReference type="ARBA" id="ARBA00022723"/>
    </source>
</evidence>
<feature type="binding site" evidence="4">
    <location>
        <position position="57"/>
    </location>
    <ligand>
        <name>Fe cation</name>
        <dbReference type="ChEBI" id="CHEBI:24875"/>
        <label>1</label>
    </ligand>
</feature>
<dbReference type="Pfam" id="PF01814">
    <property type="entry name" value="Hemerythrin"/>
    <property type="match status" value="1"/>
</dbReference>
<protein>
    <submittedName>
        <fullName evidence="6">Hemerythrin</fullName>
    </submittedName>
</protein>
<proteinExistence type="evidence at transcript level"/>
<dbReference type="NCBIfam" id="TIGR02481">
    <property type="entry name" value="hemeryth_dom"/>
    <property type="match status" value="1"/>
</dbReference>
<sequence length="121" mass="14155">MPSYKCPEPYVWDCSFRTFYQQIDEDHKGLFLATFTVAAFPFSKSALKNLNAVMIQHFVNEENIMKRAEYVGFPEHKKIHDEFLAKLAGFSCPVGQGDIDFAKQWLVDHVKNIDFKYKRQL</sequence>
<feature type="binding site" evidence="4">
    <location>
        <position position="80"/>
    </location>
    <ligand>
        <name>Fe cation</name>
        <dbReference type="ChEBI" id="CHEBI:24875"/>
        <label>2</label>
    </ligand>
</feature>